<keyword evidence="4 5" id="KW-0833">Ubl conjugation pathway</keyword>
<accession>A0A1I7X997</accession>
<evidence type="ECO:0000256" key="3">
    <source>
        <dbReference type="ARBA" id="ARBA00022679"/>
    </source>
</evidence>
<dbReference type="Pfam" id="PF00632">
    <property type="entry name" value="HECT"/>
    <property type="match status" value="1"/>
</dbReference>
<dbReference type="GO" id="GO:0006511">
    <property type="term" value="P:ubiquitin-dependent protein catabolic process"/>
    <property type="evidence" value="ECO:0007669"/>
    <property type="project" value="TreeGrafter"/>
</dbReference>
<evidence type="ECO:0000256" key="5">
    <source>
        <dbReference type="PROSITE-ProRule" id="PRU00104"/>
    </source>
</evidence>
<sequence length="365" mass="42161">MFTVVKLALISSGSDSDDSNDMSSSIEAPPTITDLRNLSIIRSIPFVIPFMQRVKIFQELIARDKEAHGVLGDFREWDDWGGLILSYSVFVIFRKFNLKIIQTMDVNGHRLSRGISISVRRQHLYEDSFDALSPGNAPDLRFPIRVSMINWVGLDEIGIDGGGIFREFLTELLKAGFDADKGFFKYTHDRLLYPNPLSVHLYPGSYSQHYYFLGRIIAKTIDLKPGGRNIRLTIENRIEYIRLYANFFLYKRPLVDAMRAGVTDVIDLAWLAMFSPAELQTLISGTDADLDVEDMRAHCIYNWMLTSTHRGIQMPLSGYWYPTSEHCFYCFVYFLPNVFTFSRSFIYIFFFRFMILTIFLQAQHA</sequence>
<dbReference type="GO" id="GO:0000209">
    <property type="term" value="P:protein polyubiquitination"/>
    <property type="evidence" value="ECO:0007669"/>
    <property type="project" value="InterPro"/>
</dbReference>
<feature type="domain" description="HECT" evidence="7">
    <location>
        <begin position="222"/>
        <end position="313"/>
    </location>
</feature>
<keyword evidence="8" id="KW-1185">Reference proteome</keyword>
<dbReference type="SUPFAM" id="SSF56204">
    <property type="entry name" value="Hect, E3 ligase catalytic domain"/>
    <property type="match status" value="1"/>
</dbReference>
<feature type="transmembrane region" description="Helical" evidence="6">
    <location>
        <begin position="344"/>
        <end position="362"/>
    </location>
</feature>
<reference evidence="9" key="1">
    <citation type="submission" date="2016-11" db="UniProtKB">
        <authorList>
            <consortium name="WormBaseParasite"/>
        </authorList>
    </citation>
    <scope>IDENTIFICATION</scope>
</reference>
<evidence type="ECO:0000256" key="1">
    <source>
        <dbReference type="ARBA" id="ARBA00000885"/>
    </source>
</evidence>
<dbReference type="Gene3D" id="3.90.1750.10">
    <property type="entry name" value="Hect, E3 ligase catalytic domains"/>
    <property type="match status" value="2"/>
</dbReference>
<keyword evidence="3" id="KW-0808">Transferase</keyword>
<proteinExistence type="predicted"/>
<dbReference type="InterPro" id="IPR035983">
    <property type="entry name" value="Hect_E3_ubiquitin_ligase"/>
</dbReference>
<keyword evidence="6" id="KW-0812">Transmembrane</keyword>
<evidence type="ECO:0000313" key="9">
    <source>
        <dbReference type="WBParaSite" id="Hba_14154"/>
    </source>
</evidence>
<comment type="caution">
    <text evidence="5">Lacks conserved residue(s) required for the propagation of feature annotation.</text>
</comment>
<feature type="domain" description="HECT" evidence="7">
    <location>
        <begin position="136"/>
        <end position="221"/>
    </location>
</feature>
<dbReference type="PANTHER" id="PTHR45700:SF2">
    <property type="entry name" value="UBIQUITIN-PROTEIN LIGASE E3C"/>
    <property type="match status" value="1"/>
</dbReference>
<dbReference type="PROSITE" id="PS50237">
    <property type="entry name" value="HECT"/>
    <property type="match status" value="2"/>
</dbReference>
<evidence type="ECO:0000259" key="7">
    <source>
        <dbReference type="PROSITE" id="PS50237"/>
    </source>
</evidence>
<dbReference type="InterPro" id="IPR000569">
    <property type="entry name" value="HECT_dom"/>
</dbReference>
<dbReference type="PANTHER" id="PTHR45700">
    <property type="entry name" value="UBIQUITIN-PROTEIN LIGASE E3C"/>
    <property type="match status" value="1"/>
</dbReference>
<dbReference type="GO" id="GO:0061630">
    <property type="term" value="F:ubiquitin protein ligase activity"/>
    <property type="evidence" value="ECO:0007669"/>
    <property type="project" value="UniProtKB-EC"/>
</dbReference>
<dbReference type="Gene3D" id="3.30.2160.10">
    <property type="entry name" value="Hect, E3 ligase catalytic domain"/>
    <property type="match status" value="1"/>
</dbReference>
<dbReference type="AlphaFoldDB" id="A0A1I7X997"/>
<evidence type="ECO:0000313" key="8">
    <source>
        <dbReference type="Proteomes" id="UP000095283"/>
    </source>
</evidence>
<name>A0A1I7X997_HETBA</name>
<evidence type="ECO:0000256" key="2">
    <source>
        <dbReference type="ARBA" id="ARBA00012485"/>
    </source>
</evidence>
<evidence type="ECO:0000256" key="6">
    <source>
        <dbReference type="SAM" id="Phobius"/>
    </source>
</evidence>
<keyword evidence="6" id="KW-0472">Membrane</keyword>
<comment type="catalytic activity">
    <reaction evidence="1">
        <text>S-ubiquitinyl-[E2 ubiquitin-conjugating enzyme]-L-cysteine + [acceptor protein]-L-lysine = [E2 ubiquitin-conjugating enzyme]-L-cysteine + N(6)-ubiquitinyl-[acceptor protein]-L-lysine.</text>
        <dbReference type="EC" id="2.3.2.26"/>
    </reaction>
</comment>
<dbReference type="EC" id="2.3.2.26" evidence="2"/>
<dbReference type="InterPro" id="IPR044611">
    <property type="entry name" value="E3A/B/C-like"/>
</dbReference>
<dbReference type="Proteomes" id="UP000095283">
    <property type="component" value="Unplaced"/>
</dbReference>
<keyword evidence="6" id="KW-1133">Transmembrane helix</keyword>
<dbReference type="WBParaSite" id="Hba_14154">
    <property type="protein sequence ID" value="Hba_14154"/>
    <property type="gene ID" value="Hba_14154"/>
</dbReference>
<protein>
    <recommendedName>
        <fullName evidence="2">HECT-type E3 ubiquitin transferase</fullName>
        <ecNumber evidence="2">2.3.2.26</ecNumber>
    </recommendedName>
</protein>
<evidence type="ECO:0000256" key="4">
    <source>
        <dbReference type="ARBA" id="ARBA00022786"/>
    </source>
</evidence>
<organism evidence="8 9">
    <name type="scientific">Heterorhabditis bacteriophora</name>
    <name type="common">Entomopathogenic nematode worm</name>
    <dbReference type="NCBI Taxonomy" id="37862"/>
    <lineage>
        <taxon>Eukaryota</taxon>
        <taxon>Metazoa</taxon>
        <taxon>Ecdysozoa</taxon>
        <taxon>Nematoda</taxon>
        <taxon>Chromadorea</taxon>
        <taxon>Rhabditida</taxon>
        <taxon>Rhabditina</taxon>
        <taxon>Rhabditomorpha</taxon>
        <taxon>Strongyloidea</taxon>
        <taxon>Heterorhabditidae</taxon>
        <taxon>Heterorhabditis</taxon>
    </lineage>
</organism>
<dbReference type="SMART" id="SM00119">
    <property type="entry name" value="HECTc"/>
    <property type="match status" value="1"/>
</dbReference>